<dbReference type="Gene3D" id="3.40.50.300">
    <property type="entry name" value="P-loop containing nucleotide triphosphate hydrolases"/>
    <property type="match status" value="1"/>
</dbReference>
<dbReference type="GO" id="GO:0015098">
    <property type="term" value="F:molybdate ion transmembrane transporter activity"/>
    <property type="evidence" value="ECO:0007669"/>
    <property type="project" value="InterPro"/>
</dbReference>
<evidence type="ECO:0000256" key="2">
    <source>
        <dbReference type="ARBA" id="ARBA00022475"/>
    </source>
</evidence>
<dbReference type="InterPro" id="IPR008995">
    <property type="entry name" value="Mo/tungstate-bd_C_term_dom"/>
</dbReference>
<keyword evidence="1" id="KW-0813">Transport</keyword>
<dbReference type="PANTHER" id="PTHR43514:SF4">
    <property type="entry name" value="ABC TRANSPORTER I FAMILY MEMBER 10"/>
    <property type="match status" value="1"/>
</dbReference>
<dbReference type="EMBL" id="CACSIO010000001">
    <property type="protein sequence ID" value="CAA0079639.1"/>
    <property type="molecule type" value="Genomic_DNA"/>
</dbReference>
<keyword evidence="2" id="KW-1003">Cell membrane</keyword>
<evidence type="ECO:0000256" key="7">
    <source>
        <dbReference type="ARBA" id="ARBA00022967"/>
    </source>
</evidence>
<dbReference type="InterPro" id="IPR004606">
    <property type="entry name" value="Mop_domain"/>
</dbReference>
<dbReference type="InterPro" id="IPR017871">
    <property type="entry name" value="ABC_transporter-like_CS"/>
</dbReference>
<keyword evidence="4" id="KW-0997">Cell inner membrane</keyword>
<dbReference type="GO" id="GO:0140359">
    <property type="term" value="F:ABC-type transporter activity"/>
    <property type="evidence" value="ECO:0007669"/>
    <property type="project" value="InterPro"/>
</dbReference>
<dbReference type="PROSITE" id="PS50893">
    <property type="entry name" value="ABC_TRANSPORTER_2"/>
    <property type="match status" value="1"/>
</dbReference>
<dbReference type="NCBIfam" id="TIGR02142">
    <property type="entry name" value="modC_ABC"/>
    <property type="match status" value="1"/>
</dbReference>
<dbReference type="Proteomes" id="UP000441399">
    <property type="component" value="Unassembled WGS sequence"/>
</dbReference>
<evidence type="ECO:0000259" key="11">
    <source>
        <dbReference type="PROSITE" id="PS51866"/>
    </source>
</evidence>
<dbReference type="OrthoDB" id="9802264at2"/>
<keyword evidence="13" id="KW-1185">Reference proteome</keyword>
<dbReference type="InterPro" id="IPR003593">
    <property type="entry name" value="AAA+_ATPase"/>
</dbReference>
<evidence type="ECO:0000313" key="13">
    <source>
        <dbReference type="Proteomes" id="UP000441399"/>
    </source>
</evidence>
<keyword evidence="6 12" id="KW-0067">ATP-binding</keyword>
<dbReference type="Pfam" id="PF00005">
    <property type="entry name" value="ABC_tran"/>
    <property type="match status" value="1"/>
</dbReference>
<reference evidence="12 13" key="1">
    <citation type="submission" date="2019-11" db="EMBL/GenBank/DDBJ databases">
        <authorList>
            <person name="Holert J."/>
        </authorList>
    </citation>
    <scope>NUCLEOTIDE SEQUENCE [LARGE SCALE GENOMIC DNA]</scope>
    <source>
        <strain evidence="12">SB11_3</strain>
    </source>
</reference>
<protein>
    <submittedName>
        <fullName evidence="12">Sulfate/thiosulfate import ATP-binding protein CysA</fullName>
        <ecNumber evidence="12">3.6.3.25</ecNumber>
    </submittedName>
</protein>
<dbReference type="Pfam" id="PF03459">
    <property type="entry name" value="TOBE"/>
    <property type="match status" value="1"/>
</dbReference>
<dbReference type="SUPFAM" id="SSF50331">
    <property type="entry name" value="MOP-like"/>
    <property type="match status" value="1"/>
</dbReference>
<dbReference type="PROSITE" id="PS51866">
    <property type="entry name" value="MOP"/>
    <property type="match status" value="1"/>
</dbReference>
<dbReference type="InterPro" id="IPR011868">
    <property type="entry name" value="ModC_ABC_ATP-bd"/>
</dbReference>
<evidence type="ECO:0000256" key="8">
    <source>
        <dbReference type="ARBA" id="ARBA00023136"/>
    </source>
</evidence>
<dbReference type="GO" id="GO:0005524">
    <property type="term" value="F:ATP binding"/>
    <property type="evidence" value="ECO:0007669"/>
    <property type="project" value="UniProtKB-KW"/>
</dbReference>
<keyword evidence="3 9" id="KW-0500">Molybdenum</keyword>
<name>A0A5S9MRF1_9GAMM</name>
<keyword evidence="7" id="KW-1278">Translocase</keyword>
<dbReference type="SUPFAM" id="SSF52540">
    <property type="entry name" value="P-loop containing nucleoside triphosphate hydrolases"/>
    <property type="match status" value="1"/>
</dbReference>
<dbReference type="EC" id="3.6.3.25" evidence="12"/>
<organism evidence="12 13">
    <name type="scientific">BD1-7 clade bacterium</name>
    <dbReference type="NCBI Taxonomy" id="2029982"/>
    <lineage>
        <taxon>Bacteria</taxon>
        <taxon>Pseudomonadati</taxon>
        <taxon>Pseudomonadota</taxon>
        <taxon>Gammaproteobacteria</taxon>
        <taxon>Cellvibrionales</taxon>
        <taxon>Spongiibacteraceae</taxon>
        <taxon>BD1-7 clade</taxon>
    </lineage>
</organism>
<keyword evidence="5" id="KW-0547">Nucleotide-binding</keyword>
<proteinExistence type="predicted"/>
<dbReference type="PANTHER" id="PTHR43514">
    <property type="entry name" value="ABC TRANSPORTER I FAMILY MEMBER 10"/>
    <property type="match status" value="1"/>
</dbReference>
<dbReference type="GO" id="GO:0016887">
    <property type="term" value="F:ATP hydrolysis activity"/>
    <property type="evidence" value="ECO:0007669"/>
    <property type="project" value="InterPro"/>
</dbReference>
<evidence type="ECO:0000256" key="5">
    <source>
        <dbReference type="ARBA" id="ARBA00022741"/>
    </source>
</evidence>
<evidence type="ECO:0000256" key="1">
    <source>
        <dbReference type="ARBA" id="ARBA00022448"/>
    </source>
</evidence>
<gene>
    <name evidence="12" type="primary">cysA_1</name>
    <name evidence="12" type="ORF">OPDIPICF_00123</name>
</gene>
<dbReference type="InterPro" id="IPR050334">
    <property type="entry name" value="Molybdenum_import_ModC"/>
</dbReference>
<dbReference type="InterPro" id="IPR003439">
    <property type="entry name" value="ABC_transporter-like_ATP-bd"/>
</dbReference>
<keyword evidence="8" id="KW-0472">Membrane</keyword>
<evidence type="ECO:0000256" key="9">
    <source>
        <dbReference type="PROSITE-ProRule" id="PRU01213"/>
    </source>
</evidence>
<dbReference type="SMART" id="SM00382">
    <property type="entry name" value="AAA"/>
    <property type="match status" value="1"/>
</dbReference>
<feature type="domain" description="Mop" evidence="11">
    <location>
        <begin position="304"/>
        <end position="366"/>
    </location>
</feature>
<dbReference type="AlphaFoldDB" id="A0A5S9MRF1"/>
<dbReference type="InterPro" id="IPR027417">
    <property type="entry name" value="P-loop_NTPase"/>
</dbReference>
<evidence type="ECO:0000259" key="10">
    <source>
        <dbReference type="PROSITE" id="PS50893"/>
    </source>
</evidence>
<feature type="domain" description="ABC transporter" evidence="10">
    <location>
        <begin position="2"/>
        <end position="237"/>
    </location>
</feature>
<accession>A0A5S9MRF1</accession>
<dbReference type="InterPro" id="IPR005116">
    <property type="entry name" value="Transp-assoc_OB_typ1"/>
</dbReference>
<sequence>MTDRLQVAITRSLPGFQLDMQLDLPAEGVTAIYGPSGSGKTSLLRAIAGLDPVAGEINYRGKTWLDSHRSRPISVPCHQRHVGYVFQESSLLSHLDVAGNIAFARRRCRRRLPADEEVRILTLLGVEPLLTKSVAVLSGGERQRVAIARALISNPSLLLMDEPLAALDDTRRRDILALLKQVKAHTRVPMLYVSHNNAEVAYLADQLVLVDNGQVTATGALADTLVDHPLVEPMVVLTGEVAALHERWQMAEIRLASGPKATGVASAVENTRLWLPASNVSPGDAVRLQILARDVSISLSPAKDSSIQNILPACIEKISQNSNCIMVTLRVNGQAMLAQLSLRALSRLPLTEGLNCWVQVKSVALI</sequence>
<evidence type="ECO:0000256" key="6">
    <source>
        <dbReference type="ARBA" id="ARBA00022840"/>
    </source>
</evidence>
<dbReference type="GO" id="GO:0016020">
    <property type="term" value="C:membrane"/>
    <property type="evidence" value="ECO:0007669"/>
    <property type="project" value="InterPro"/>
</dbReference>
<evidence type="ECO:0000256" key="4">
    <source>
        <dbReference type="ARBA" id="ARBA00022519"/>
    </source>
</evidence>
<evidence type="ECO:0000313" key="12">
    <source>
        <dbReference type="EMBL" id="CAA0079639.1"/>
    </source>
</evidence>
<dbReference type="Gene3D" id="2.40.50.100">
    <property type="match status" value="1"/>
</dbReference>
<dbReference type="PROSITE" id="PS00211">
    <property type="entry name" value="ABC_TRANSPORTER_1"/>
    <property type="match status" value="1"/>
</dbReference>
<evidence type="ECO:0000256" key="3">
    <source>
        <dbReference type="ARBA" id="ARBA00022505"/>
    </source>
</evidence>
<keyword evidence="12" id="KW-0378">Hydrolase</keyword>